<dbReference type="InterPro" id="IPR030395">
    <property type="entry name" value="GP_PDE_dom"/>
</dbReference>
<dbReference type="InterPro" id="IPR017946">
    <property type="entry name" value="PLC-like_Pdiesterase_TIM-brl"/>
</dbReference>
<dbReference type="SUPFAM" id="SSF51695">
    <property type="entry name" value="PLC-like phosphodiesterases"/>
    <property type="match status" value="1"/>
</dbReference>
<dbReference type="PANTHER" id="PTHR46211">
    <property type="entry name" value="GLYCEROPHOSPHORYL DIESTER PHOSPHODIESTERASE"/>
    <property type="match status" value="1"/>
</dbReference>
<dbReference type="PANTHER" id="PTHR46211:SF1">
    <property type="entry name" value="GLYCEROPHOSPHODIESTER PHOSPHODIESTERASE, CYTOPLASMIC"/>
    <property type="match status" value="1"/>
</dbReference>
<dbReference type="EMBL" id="CP045725">
    <property type="protein sequence ID" value="QGF23169.1"/>
    <property type="molecule type" value="Genomic_DNA"/>
</dbReference>
<dbReference type="PROSITE" id="PS51704">
    <property type="entry name" value="GP_PDE"/>
    <property type="match status" value="1"/>
</dbReference>
<feature type="domain" description="GP-PDE" evidence="1">
    <location>
        <begin position="2"/>
        <end position="251"/>
    </location>
</feature>
<keyword evidence="3" id="KW-1185">Reference proteome</keyword>
<accession>A0A5Q2F8L1</accession>
<dbReference type="Pfam" id="PF03009">
    <property type="entry name" value="GDPD"/>
    <property type="match status" value="1"/>
</dbReference>
<dbReference type="GO" id="GO:0008081">
    <property type="term" value="F:phosphoric diester hydrolase activity"/>
    <property type="evidence" value="ECO:0007669"/>
    <property type="project" value="InterPro"/>
</dbReference>
<organism evidence="2 3">
    <name type="scientific">Raineyella fluvialis</name>
    <dbReference type="NCBI Taxonomy" id="2662261"/>
    <lineage>
        <taxon>Bacteria</taxon>
        <taxon>Bacillati</taxon>
        <taxon>Actinomycetota</taxon>
        <taxon>Actinomycetes</taxon>
        <taxon>Propionibacteriales</taxon>
        <taxon>Propionibacteriaceae</taxon>
        <taxon>Raineyella</taxon>
    </lineage>
</organism>
<dbReference type="RefSeq" id="WP_153571696.1">
    <property type="nucleotide sequence ID" value="NZ_CP045725.1"/>
</dbReference>
<dbReference type="Gene3D" id="3.20.20.190">
    <property type="entry name" value="Phosphatidylinositol (PI) phosphodiesterase"/>
    <property type="match status" value="1"/>
</dbReference>
<dbReference type="GO" id="GO:0006629">
    <property type="term" value="P:lipid metabolic process"/>
    <property type="evidence" value="ECO:0007669"/>
    <property type="project" value="InterPro"/>
</dbReference>
<proteinExistence type="predicted"/>
<reference evidence="2 3" key="1">
    <citation type="submission" date="2019-10" db="EMBL/GenBank/DDBJ databases">
        <title>Genomic analysis of Raineyella sp. CBA3103.</title>
        <authorList>
            <person name="Roh S.W."/>
        </authorList>
    </citation>
    <scope>NUCLEOTIDE SEQUENCE [LARGE SCALE GENOMIC DNA]</scope>
    <source>
        <strain evidence="2 3">CBA3103</strain>
    </source>
</reference>
<dbReference type="AlphaFoldDB" id="A0A5Q2F8L1"/>
<dbReference type="KEGG" id="rain:Rai3103_05285"/>
<evidence type="ECO:0000313" key="2">
    <source>
        <dbReference type="EMBL" id="QGF23169.1"/>
    </source>
</evidence>
<name>A0A5Q2F8L1_9ACTN</name>
<sequence>MTFVIAHRGWSGREPEQSRAAYVAAIDLAARTGRRLGLECDTHFSADDQLICLHDLDLARTAGVEVAARELTVAELKRLDIGSWLVGPGATAEQRELMTVPELLDLVAAARGRGVDVVAVVETKHPNPRGTDVERALADLLRQRGWVGAEVPVRMISFDPAGVHVFAELLPDVPRSQLQYPVQVLEGVDAPAVSPWLGMVRRDPDLVRRAHDAGLEVHVWTVNDPADIAFCVGLGVEAITTDHPDLALQLVGD</sequence>
<evidence type="ECO:0000313" key="3">
    <source>
        <dbReference type="Proteomes" id="UP000386847"/>
    </source>
</evidence>
<protein>
    <recommendedName>
        <fullName evidence="1">GP-PDE domain-containing protein</fullName>
    </recommendedName>
</protein>
<dbReference type="Proteomes" id="UP000386847">
    <property type="component" value="Chromosome"/>
</dbReference>
<evidence type="ECO:0000259" key="1">
    <source>
        <dbReference type="PROSITE" id="PS51704"/>
    </source>
</evidence>
<gene>
    <name evidence="2" type="ORF">Rai3103_05285</name>
</gene>